<dbReference type="InterPro" id="IPR024455">
    <property type="entry name" value="Phage_capsid"/>
</dbReference>
<evidence type="ECO:0000313" key="4">
    <source>
        <dbReference type="Proteomes" id="UP000183812"/>
    </source>
</evidence>
<feature type="domain" description="Phage capsid-like C-terminal" evidence="2">
    <location>
        <begin position="164"/>
        <end position="404"/>
    </location>
</feature>
<gene>
    <name evidence="3" type="ORF">SAMN04244550_00214</name>
</gene>
<evidence type="ECO:0000259" key="2">
    <source>
        <dbReference type="Pfam" id="PF05065"/>
    </source>
</evidence>
<comment type="subcellular location">
    <subcellularLocation>
        <location evidence="1">Virion</location>
    </subcellularLocation>
</comment>
<dbReference type="Pfam" id="PF05065">
    <property type="entry name" value="Phage_capsid"/>
    <property type="match status" value="1"/>
</dbReference>
<dbReference type="AlphaFoldDB" id="A0A1G7CAL7"/>
<name>A0A1G7CAL7_RHOCA</name>
<dbReference type="InterPro" id="IPR054612">
    <property type="entry name" value="Phage_capsid-like_C"/>
</dbReference>
<sequence>MNTLSTLREKRSAKVAEMRALTESAQMANRDLSQDERSRFGALEAEVRGLSNRITDAEKLAEFERLEERGEAVSGPMSRELRNYSVAKAIAEGAGQRLSGLEAEVHQELSRGRGEVRGVMVPTEILFERRDLTTTTPATGPGATLIATQLGGLTDRRRAMLKVESLGATVLRGLTGNLDLPRLTESGSAAFVAEATDATRSTAGFGKVSMGPKTAAAEYAVSRKMLLQSYTALEPILRNDLSYLLSQKLDAVAIKGGGTNEPVGILADAGVDALADAAFSSDLTADLIAALELDDVTGTRAFLTHPNVMAAARKIKDGDGHTIPLAELFHNERVEASTNVPATATGPAKYPLIYGEWASLHIGYWSGVDILVNPYHADVASAGGALLHAFLDCDVVVRHKEGFRWAEVQ</sequence>
<evidence type="ECO:0000313" key="3">
    <source>
        <dbReference type="EMBL" id="SDE36367.1"/>
    </source>
</evidence>
<protein>
    <submittedName>
        <fullName evidence="3">Phage major capsid protein, HK97 family</fullName>
    </submittedName>
</protein>
<dbReference type="NCBIfam" id="TIGR01554">
    <property type="entry name" value="major_cap_HK97"/>
    <property type="match status" value="1"/>
</dbReference>
<organism evidence="3 4">
    <name type="scientific">Rhodobacter capsulatus</name>
    <name type="common">Rhodopseudomonas capsulata</name>
    <dbReference type="NCBI Taxonomy" id="1061"/>
    <lineage>
        <taxon>Bacteria</taxon>
        <taxon>Pseudomonadati</taxon>
        <taxon>Pseudomonadota</taxon>
        <taxon>Alphaproteobacteria</taxon>
        <taxon>Rhodobacterales</taxon>
        <taxon>Rhodobacter group</taxon>
        <taxon>Rhodobacter</taxon>
    </lineage>
</organism>
<reference evidence="3 4" key="1">
    <citation type="submission" date="2016-10" db="EMBL/GenBank/DDBJ databases">
        <authorList>
            <person name="de Groot N.N."/>
        </authorList>
    </citation>
    <scope>NUCLEOTIDE SEQUENCE [LARGE SCALE GENOMIC DNA]</scope>
    <source>
        <strain evidence="4">DSM 938 / 37b4</strain>
    </source>
</reference>
<dbReference type="OrthoDB" id="9806592at2"/>
<dbReference type="RefSeq" id="WP_074552474.1">
    <property type="nucleotide sequence ID" value="NZ_CP119563.1"/>
</dbReference>
<dbReference type="EMBL" id="FNAY01000001">
    <property type="protein sequence ID" value="SDE36367.1"/>
    <property type="molecule type" value="Genomic_DNA"/>
</dbReference>
<evidence type="ECO:0000256" key="1">
    <source>
        <dbReference type="ARBA" id="ARBA00004328"/>
    </source>
</evidence>
<proteinExistence type="predicted"/>
<accession>A0A1G7CAL7</accession>
<dbReference type="SUPFAM" id="SSF56563">
    <property type="entry name" value="Major capsid protein gp5"/>
    <property type="match status" value="1"/>
</dbReference>
<dbReference type="Gene3D" id="3.30.2400.10">
    <property type="entry name" value="Major capsid protein gp5"/>
    <property type="match status" value="1"/>
</dbReference>
<dbReference type="Proteomes" id="UP000183812">
    <property type="component" value="Unassembled WGS sequence"/>
</dbReference>